<feature type="domain" description="Aminotransferase class I/classII large" evidence="6">
    <location>
        <begin position="43"/>
        <end position="409"/>
    </location>
</feature>
<evidence type="ECO:0000259" key="6">
    <source>
        <dbReference type="Pfam" id="PF00155"/>
    </source>
</evidence>
<dbReference type="SUPFAM" id="SSF53383">
    <property type="entry name" value="PLP-dependent transferases"/>
    <property type="match status" value="1"/>
</dbReference>
<name>A0A6J1G842_CUCMO</name>
<dbReference type="KEGG" id="cmos:111451743"/>
<dbReference type="GO" id="GO:0006572">
    <property type="term" value="P:L-tyrosine catabolic process"/>
    <property type="evidence" value="ECO:0007669"/>
    <property type="project" value="TreeGrafter"/>
</dbReference>
<dbReference type="Gene3D" id="3.90.1150.10">
    <property type="entry name" value="Aspartate Aminotransferase, domain 1"/>
    <property type="match status" value="1"/>
</dbReference>
<dbReference type="GO" id="GO:0004838">
    <property type="term" value="F:L-tyrosine-2-oxoglutarate transaminase activity"/>
    <property type="evidence" value="ECO:0007669"/>
    <property type="project" value="TreeGrafter"/>
</dbReference>
<sequence length="422" mass="46852">MENASRKWRFQVDSEPNKSINLSIYAVLDMIRQSLDKNDQRIVVPLGYGDPSIFPCYHTDVAAEDAIADAVRSAKFNSYSPSLGLPEARRAVAVHLSRDLPYSLSADDVYLTAGCVQGIQTVLTALSFCGPGANVLLPRPGFPIYEMRADFAHIETRHFNLLPERNWEVDLDAVEALADERTVALVIINPGNPCGSVYSREHLQKIAETASKLGIMVISDEVYANLTFGCNPFVPMGAFSSIAPVVTLGSISKKWVVPGWRFGWIVLNDPHGILHQSRIVERIKSYITFTMVPATFIQAAIPQILETTKDDFFSRINNMLREAVDTCYEGVQEIPCISCPKKPEGSMFMIVKLDLSLLEGIEDDCEFCVQLAKEESVIILPGAAVGLKNWLRISFAIDIEALKEGIRRLKAFCQRHVRGTQA</sequence>
<evidence type="ECO:0000313" key="7">
    <source>
        <dbReference type="Proteomes" id="UP000504609"/>
    </source>
</evidence>
<evidence type="ECO:0000313" key="8">
    <source>
        <dbReference type="RefSeq" id="XP_022948047.1"/>
    </source>
</evidence>
<dbReference type="PANTHER" id="PTHR45744:SF11">
    <property type="entry name" value="TYROSINE AMINOTRANSFERASE"/>
    <property type="match status" value="1"/>
</dbReference>
<dbReference type="GO" id="GO:0030170">
    <property type="term" value="F:pyridoxal phosphate binding"/>
    <property type="evidence" value="ECO:0007669"/>
    <property type="project" value="InterPro"/>
</dbReference>
<evidence type="ECO:0000256" key="5">
    <source>
        <dbReference type="PIRSR" id="PIRSR000517-1"/>
    </source>
</evidence>
<keyword evidence="7" id="KW-1185">Reference proteome</keyword>
<dbReference type="FunFam" id="3.40.640.10:FF:000048">
    <property type="entry name" value="tyrosine aminotransferase"/>
    <property type="match status" value="1"/>
</dbReference>
<comment type="cofactor">
    <cofactor evidence="1 4 5">
        <name>pyridoxal 5'-phosphate</name>
        <dbReference type="ChEBI" id="CHEBI:597326"/>
    </cofactor>
</comment>
<keyword evidence="3 4" id="KW-0663">Pyridoxal phosphate</keyword>
<dbReference type="CDD" id="cd00609">
    <property type="entry name" value="AAT_like"/>
    <property type="match status" value="1"/>
</dbReference>
<accession>A0A6J1G842</accession>
<gene>
    <name evidence="8" type="primary">LOC111451743</name>
</gene>
<dbReference type="NCBIfam" id="TIGR01265">
    <property type="entry name" value="tyr_nico_aTase"/>
    <property type="match status" value="1"/>
</dbReference>
<feature type="modified residue" description="N6-(pyridoxal phosphate)lysine" evidence="5">
    <location>
        <position position="253"/>
    </location>
</feature>
<dbReference type="InterPro" id="IPR015422">
    <property type="entry name" value="PyrdxlP-dep_Trfase_small"/>
</dbReference>
<proteinExistence type="inferred from homology"/>
<organism evidence="7 8">
    <name type="scientific">Cucurbita moschata</name>
    <name type="common">Winter crookneck squash</name>
    <name type="synonym">Cucurbita pepo var. moschata</name>
    <dbReference type="NCBI Taxonomy" id="3662"/>
    <lineage>
        <taxon>Eukaryota</taxon>
        <taxon>Viridiplantae</taxon>
        <taxon>Streptophyta</taxon>
        <taxon>Embryophyta</taxon>
        <taxon>Tracheophyta</taxon>
        <taxon>Spermatophyta</taxon>
        <taxon>Magnoliopsida</taxon>
        <taxon>eudicotyledons</taxon>
        <taxon>Gunneridae</taxon>
        <taxon>Pentapetalae</taxon>
        <taxon>rosids</taxon>
        <taxon>fabids</taxon>
        <taxon>Cucurbitales</taxon>
        <taxon>Cucurbitaceae</taxon>
        <taxon>Cucurbiteae</taxon>
        <taxon>Cucurbita</taxon>
    </lineage>
</organism>
<dbReference type="GeneID" id="111451743"/>
<dbReference type="AlphaFoldDB" id="A0A6J1G842"/>
<evidence type="ECO:0000256" key="2">
    <source>
        <dbReference type="ARBA" id="ARBA00007441"/>
    </source>
</evidence>
<evidence type="ECO:0000256" key="4">
    <source>
        <dbReference type="PIRNR" id="PIRNR000517"/>
    </source>
</evidence>
<reference evidence="8" key="1">
    <citation type="submission" date="2025-08" db="UniProtKB">
        <authorList>
            <consortium name="RefSeq"/>
        </authorList>
    </citation>
    <scope>IDENTIFICATION</scope>
    <source>
        <tissue evidence="8">Young leaves</tissue>
    </source>
</reference>
<dbReference type="InterPro" id="IPR004839">
    <property type="entry name" value="Aminotransferase_I/II_large"/>
</dbReference>
<comment type="similarity">
    <text evidence="2 4">Belongs to the class-I pyridoxal-phosphate-dependent aminotransferase family.</text>
</comment>
<dbReference type="Gene3D" id="3.40.640.10">
    <property type="entry name" value="Type I PLP-dependent aspartate aminotransferase-like (Major domain)"/>
    <property type="match status" value="1"/>
</dbReference>
<dbReference type="RefSeq" id="XP_022948047.1">
    <property type="nucleotide sequence ID" value="XM_023092279.1"/>
</dbReference>
<dbReference type="InterPro" id="IPR015421">
    <property type="entry name" value="PyrdxlP-dep_Trfase_major"/>
</dbReference>
<dbReference type="PANTHER" id="PTHR45744">
    <property type="entry name" value="TYROSINE AMINOTRANSFERASE"/>
    <property type="match status" value="1"/>
</dbReference>
<dbReference type="InterPro" id="IPR005958">
    <property type="entry name" value="TyrNic_aminoTrfase"/>
</dbReference>
<evidence type="ECO:0000256" key="3">
    <source>
        <dbReference type="ARBA" id="ARBA00022898"/>
    </source>
</evidence>
<evidence type="ECO:0000256" key="1">
    <source>
        <dbReference type="ARBA" id="ARBA00001933"/>
    </source>
</evidence>
<dbReference type="PIRSF" id="PIRSF000517">
    <property type="entry name" value="Tyr_transaminase"/>
    <property type="match status" value="1"/>
</dbReference>
<protein>
    <submittedName>
        <fullName evidence="8">Tyrosine aminotransferase-like</fullName>
    </submittedName>
</protein>
<dbReference type="Proteomes" id="UP000504609">
    <property type="component" value="Unplaced"/>
</dbReference>
<dbReference type="FunFam" id="3.90.1150.10:FF:000040">
    <property type="entry name" value="Tyrosine aminotransferase"/>
    <property type="match status" value="1"/>
</dbReference>
<dbReference type="Pfam" id="PF00155">
    <property type="entry name" value="Aminotran_1_2"/>
    <property type="match status" value="1"/>
</dbReference>
<dbReference type="InterPro" id="IPR015424">
    <property type="entry name" value="PyrdxlP-dep_Trfase"/>
</dbReference>